<reference evidence="6 7" key="1">
    <citation type="submission" date="2019-08" db="EMBL/GenBank/DDBJ databases">
        <title>Deep-cultivation of Planctomycetes and their phenomic and genomic characterization uncovers novel biology.</title>
        <authorList>
            <person name="Wiegand S."/>
            <person name="Jogler M."/>
            <person name="Boedeker C."/>
            <person name="Pinto D."/>
            <person name="Vollmers J."/>
            <person name="Rivas-Marin E."/>
            <person name="Kohn T."/>
            <person name="Peeters S.H."/>
            <person name="Heuer A."/>
            <person name="Rast P."/>
            <person name="Oberbeckmann S."/>
            <person name="Bunk B."/>
            <person name="Jeske O."/>
            <person name="Meyerdierks A."/>
            <person name="Storesund J.E."/>
            <person name="Kallscheuer N."/>
            <person name="Luecker S."/>
            <person name="Lage O.M."/>
            <person name="Pohl T."/>
            <person name="Merkel B.J."/>
            <person name="Hornburger P."/>
            <person name="Mueller R.-W."/>
            <person name="Bruemmer F."/>
            <person name="Labrenz M."/>
            <person name="Spormann A.M."/>
            <person name="Op den Camp H."/>
            <person name="Overmann J."/>
            <person name="Amann R."/>
            <person name="Jetten M.S.M."/>
            <person name="Mascher T."/>
            <person name="Medema M.H."/>
            <person name="Devos D.P."/>
            <person name="Kaster A.-K."/>
            <person name="Ovreas L."/>
            <person name="Rohde M."/>
            <person name="Galperin M.Y."/>
            <person name="Jogler C."/>
        </authorList>
    </citation>
    <scope>NUCLEOTIDE SEQUENCE [LARGE SCALE GENOMIC DNA]</scope>
    <source>
        <strain evidence="6 7">FC18</strain>
    </source>
</reference>
<name>A0A5B9PJQ4_9BACT</name>
<evidence type="ECO:0000256" key="4">
    <source>
        <dbReference type="SAM" id="MobiDB-lite"/>
    </source>
</evidence>
<evidence type="ECO:0000259" key="5">
    <source>
        <dbReference type="PROSITE" id="PS50893"/>
    </source>
</evidence>
<evidence type="ECO:0000256" key="3">
    <source>
        <dbReference type="ARBA" id="ARBA00022840"/>
    </source>
</evidence>
<dbReference type="RefSeq" id="WP_075084523.1">
    <property type="nucleotide sequence ID" value="NZ_CP042912.1"/>
</dbReference>
<dbReference type="STRING" id="980251.GCA_001642875_02096"/>
<keyword evidence="1" id="KW-0813">Transport</keyword>
<dbReference type="EMBL" id="CP042912">
    <property type="protein sequence ID" value="QEG22743.1"/>
    <property type="molecule type" value="Genomic_DNA"/>
</dbReference>
<dbReference type="InterPro" id="IPR051782">
    <property type="entry name" value="ABC_Transporter_VariousFunc"/>
</dbReference>
<dbReference type="OrthoDB" id="9795548at2"/>
<evidence type="ECO:0000256" key="2">
    <source>
        <dbReference type="ARBA" id="ARBA00022741"/>
    </source>
</evidence>
<dbReference type="SUPFAM" id="SSF52540">
    <property type="entry name" value="P-loop containing nucleoside triphosphate hydrolases"/>
    <property type="match status" value="1"/>
</dbReference>
<sequence>MIRAESFSKSYEKAVAVDDLSFQVNAGQVLGLVGRNGAGKTTTLKSIAGIIPLSAGRLLVDDFEVTADPIAVKQRSAYVPDDPHLFNDLTVEQHLLFTAGVYGIENPHHEIDRLLATFELLDKRHTAASGLSRGMKQKLAISCALLQQPSALLLDEPMTGLDPQGIRNLKATILEQAKCGTAIIISSHLLAMVEDICSDVMILENGKRKFFGRIEELKEQFAGDSNSELRTLEEIYFATMEMVPESDEAKLPKAEPDDSECGERFAAEK</sequence>
<evidence type="ECO:0000256" key="1">
    <source>
        <dbReference type="ARBA" id="ARBA00022448"/>
    </source>
</evidence>
<dbReference type="KEGG" id="mff:MFFC18_26260"/>
<proteinExistence type="predicted"/>
<feature type="compositionally biased region" description="Basic and acidic residues" evidence="4">
    <location>
        <begin position="247"/>
        <end position="269"/>
    </location>
</feature>
<gene>
    <name evidence="6" type="primary">ecsA</name>
    <name evidence="6" type="ORF">MFFC18_26260</name>
</gene>
<keyword evidence="2" id="KW-0547">Nucleotide-binding</keyword>
<dbReference type="InterPro" id="IPR003439">
    <property type="entry name" value="ABC_transporter-like_ATP-bd"/>
</dbReference>
<dbReference type="InterPro" id="IPR003593">
    <property type="entry name" value="AAA+_ATPase"/>
</dbReference>
<accession>A0A5B9PJQ4</accession>
<feature type="domain" description="ABC transporter" evidence="5">
    <location>
        <begin position="2"/>
        <end position="230"/>
    </location>
</feature>
<keyword evidence="3 6" id="KW-0067">ATP-binding</keyword>
<dbReference type="PANTHER" id="PTHR42939">
    <property type="entry name" value="ABC TRANSPORTER ATP-BINDING PROTEIN ALBC-RELATED"/>
    <property type="match status" value="1"/>
</dbReference>
<feature type="region of interest" description="Disordered" evidence="4">
    <location>
        <begin position="246"/>
        <end position="269"/>
    </location>
</feature>
<dbReference type="Pfam" id="PF00005">
    <property type="entry name" value="ABC_tran"/>
    <property type="match status" value="1"/>
</dbReference>
<dbReference type="SMART" id="SM00382">
    <property type="entry name" value="AAA"/>
    <property type="match status" value="1"/>
</dbReference>
<dbReference type="InterPro" id="IPR027417">
    <property type="entry name" value="P-loop_NTPase"/>
</dbReference>
<dbReference type="Proteomes" id="UP000322214">
    <property type="component" value="Chromosome"/>
</dbReference>
<dbReference type="AlphaFoldDB" id="A0A5B9PJQ4"/>
<dbReference type="Gene3D" id="3.40.50.300">
    <property type="entry name" value="P-loop containing nucleotide triphosphate hydrolases"/>
    <property type="match status" value="1"/>
</dbReference>
<dbReference type="PROSITE" id="PS50893">
    <property type="entry name" value="ABC_TRANSPORTER_2"/>
    <property type="match status" value="1"/>
</dbReference>
<evidence type="ECO:0000313" key="7">
    <source>
        <dbReference type="Proteomes" id="UP000322214"/>
    </source>
</evidence>
<dbReference type="CDD" id="cd03230">
    <property type="entry name" value="ABC_DR_subfamily_A"/>
    <property type="match status" value="1"/>
</dbReference>
<dbReference type="GO" id="GO:0016887">
    <property type="term" value="F:ATP hydrolysis activity"/>
    <property type="evidence" value="ECO:0007669"/>
    <property type="project" value="InterPro"/>
</dbReference>
<dbReference type="GO" id="GO:0005524">
    <property type="term" value="F:ATP binding"/>
    <property type="evidence" value="ECO:0007669"/>
    <property type="project" value="UniProtKB-KW"/>
</dbReference>
<keyword evidence="7" id="KW-1185">Reference proteome</keyword>
<dbReference type="PANTHER" id="PTHR42939:SF1">
    <property type="entry name" value="ABC TRANSPORTER ATP-BINDING PROTEIN ALBC-RELATED"/>
    <property type="match status" value="1"/>
</dbReference>
<organism evidence="6 7">
    <name type="scientific">Mariniblastus fucicola</name>
    <dbReference type="NCBI Taxonomy" id="980251"/>
    <lineage>
        <taxon>Bacteria</taxon>
        <taxon>Pseudomonadati</taxon>
        <taxon>Planctomycetota</taxon>
        <taxon>Planctomycetia</taxon>
        <taxon>Pirellulales</taxon>
        <taxon>Pirellulaceae</taxon>
        <taxon>Mariniblastus</taxon>
    </lineage>
</organism>
<protein>
    <submittedName>
        <fullName evidence="6">ABC-type transporter ATP-binding protein EcsA</fullName>
    </submittedName>
</protein>
<evidence type="ECO:0000313" key="6">
    <source>
        <dbReference type="EMBL" id="QEG22743.1"/>
    </source>
</evidence>